<sequence length="97" mass="11228">MGDRLRRVLEQQARKAGREYARSKRAYREGREWGENHAGDFDLPTDDEDRARIVCRRHAEKRRVAVNADGEPACFESGHPDCEGCAEDVREGRIQTW</sequence>
<evidence type="ECO:0000313" key="2">
    <source>
        <dbReference type="Proteomes" id="UP000437065"/>
    </source>
</evidence>
<dbReference type="OrthoDB" id="213643at2157"/>
<dbReference type="AlphaFoldDB" id="A0A6B0SSR9"/>
<protein>
    <submittedName>
        <fullName evidence="1">Uncharacterized protein</fullName>
    </submittedName>
</protein>
<dbReference type="InterPro" id="IPR055517">
    <property type="entry name" value="DUF7091"/>
</dbReference>
<reference evidence="1 2" key="1">
    <citation type="submission" date="2019-12" db="EMBL/GenBank/DDBJ databases">
        <title>Isolation and characterization of three novel carbon monoxide-oxidizing members of Halobacteria from salione crusts and soils.</title>
        <authorList>
            <person name="Myers M.R."/>
            <person name="King G.M."/>
        </authorList>
    </citation>
    <scope>NUCLEOTIDE SEQUENCE [LARGE SCALE GENOMIC DNA]</scope>
    <source>
        <strain evidence="1 2">WSA2</strain>
    </source>
</reference>
<name>A0A6B0SSR9_9EURY</name>
<evidence type="ECO:0000313" key="1">
    <source>
        <dbReference type="EMBL" id="MXR41725.1"/>
    </source>
</evidence>
<accession>A0A6B0SSR9</accession>
<proteinExistence type="predicted"/>
<dbReference type="EMBL" id="WUUS01000006">
    <property type="protein sequence ID" value="MXR41725.1"/>
    <property type="molecule type" value="Genomic_DNA"/>
</dbReference>
<dbReference type="RefSeq" id="WP_159667222.1">
    <property type="nucleotide sequence ID" value="NZ_WUUS01000006.1"/>
</dbReference>
<gene>
    <name evidence="1" type="ORF">GRX01_10295</name>
</gene>
<dbReference type="Pfam" id="PF23367">
    <property type="entry name" value="DUF7091"/>
    <property type="match status" value="1"/>
</dbReference>
<comment type="caution">
    <text evidence="1">The sequence shown here is derived from an EMBL/GenBank/DDBJ whole genome shotgun (WGS) entry which is preliminary data.</text>
</comment>
<organism evidence="1 2">
    <name type="scientific">Halobaculum saliterrae</name>
    <dbReference type="NCBI Taxonomy" id="2073113"/>
    <lineage>
        <taxon>Archaea</taxon>
        <taxon>Methanobacteriati</taxon>
        <taxon>Methanobacteriota</taxon>
        <taxon>Stenosarchaea group</taxon>
        <taxon>Halobacteria</taxon>
        <taxon>Halobacteriales</taxon>
        <taxon>Haloferacaceae</taxon>
        <taxon>Halobaculum</taxon>
    </lineage>
</organism>
<keyword evidence="2" id="KW-1185">Reference proteome</keyword>
<dbReference type="Proteomes" id="UP000437065">
    <property type="component" value="Unassembled WGS sequence"/>
</dbReference>